<feature type="compositionally biased region" description="Basic and acidic residues" evidence="6">
    <location>
        <begin position="131"/>
        <end position="143"/>
    </location>
</feature>
<dbReference type="AlphaFoldDB" id="A0A9K3GPJ0"/>
<gene>
    <name evidence="8" type="ORF">KIPB_013426</name>
</gene>
<dbReference type="Gene3D" id="3.30.160.60">
    <property type="entry name" value="Classic Zinc Finger"/>
    <property type="match status" value="1"/>
</dbReference>
<keyword evidence="9" id="KW-1185">Reference proteome</keyword>
<feature type="non-terminal residue" evidence="8">
    <location>
        <position position="1"/>
    </location>
</feature>
<dbReference type="PANTHER" id="PTHR19818:SF139">
    <property type="entry name" value="PAIR-RULE PROTEIN ODD-PAIRED"/>
    <property type="match status" value="1"/>
</dbReference>
<dbReference type="PROSITE" id="PS50157">
    <property type="entry name" value="ZINC_FINGER_C2H2_2"/>
    <property type="match status" value="1"/>
</dbReference>
<feature type="non-terminal residue" evidence="8">
    <location>
        <position position="183"/>
    </location>
</feature>
<evidence type="ECO:0000259" key="7">
    <source>
        <dbReference type="PROSITE" id="PS50157"/>
    </source>
</evidence>
<evidence type="ECO:0000256" key="4">
    <source>
        <dbReference type="ARBA" id="ARBA00022833"/>
    </source>
</evidence>
<dbReference type="OrthoDB" id="6077919at2759"/>
<dbReference type="PANTHER" id="PTHR19818">
    <property type="entry name" value="ZINC FINGER PROTEIN ZIC AND GLI"/>
    <property type="match status" value="1"/>
</dbReference>
<evidence type="ECO:0000256" key="5">
    <source>
        <dbReference type="PROSITE-ProRule" id="PRU00042"/>
    </source>
</evidence>
<reference evidence="8 9" key="1">
    <citation type="journal article" date="2018" name="PLoS ONE">
        <title>The draft genome of Kipferlia bialata reveals reductive genome evolution in fornicate parasites.</title>
        <authorList>
            <person name="Tanifuji G."/>
            <person name="Takabayashi S."/>
            <person name="Kume K."/>
            <person name="Takagi M."/>
            <person name="Nakayama T."/>
            <person name="Kamikawa R."/>
            <person name="Inagaki Y."/>
            <person name="Hashimoto T."/>
        </authorList>
    </citation>
    <scope>NUCLEOTIDE SEQUENCE [LARGE SCALE GENOMIC DNA]</scope>
    <source>
        <strain evidence="8">NY0173</strain>
    </source>
</reference>
<comment type="caution">
    <text evidence="8">The sequence shown here is derived from an EMBL/GenBank/DDBJ whole genome shotgun (WGS) entry which is preliminary data.</text>
</comment>
<name>A0A9K3GPJ0_9EUKA</name>
<feature type="domain" description="C2H2-type" evidence="7">
    <location>
        <begin position="11"/>
        <end position="39"/>
    </location>
</feature>
<dbReference type="InterPro" id="IPR013087">
    <property type="entry name" value="Znf_C2H2_type"/>
</dbReference>
<dbReference type="PROSITE" id="PS00028">
    <property type="entry name" value="ZINC_FINGER_C2H2_1"/>
    <property type="match status" value="1"/>
</dbReference>
<evidence type="ECO:0000313" key="8">
    <source>
        <dbReference type="EMBL" id="GIQ90582.1"/>
    </source>
</evidence>
<keyword evidence="1" id="KW-0479">Metal-binding</keyword>
<keyword evidence="4" id="KW-0862">Zinc</keyword>
<evidence type="ECO:0000256" key="2">
    <source>
        <dbReference type="ARBA" id="ARBA00022737"/>
    </source>
</evidence>
<keyword evidence="3 5" id="KW-0863">Zinc-finger</keyword>
<evidence type="ECO:0000313" key="9">
    <source>
        <dbReference type="Proteomes" id="UP000265618"/>
    </source>
</evidence>
<feature type="compositionally biased region" description="Polar residues" evidence="6">
    <location>
        <begin position="173"/>
        <end position="183"/>
    </location>
</feature>
<dbReference type="SMART" id="SM00355">
    <property type="entry name" value="ZnF_C2H2"/>
    <property type="match status" value="2"/>
</dbReference>
<protein>
    <recommendedName>
        <fullName evidence="7">C2H2-type domain-containing protein</fullName>
    </recommendedName>
</protein>
<feature type="compositionally biased region" description="Basic and acidic residues" evidence="6">
    <location>
        <begin position="152"/>
        <end position="169"/>
    </location>
</feature>
<organism evidence="8 9">
    <name type="scientific">Kipferlia bialata</name>
    <dbReference type="NCBI Taxonomy" id="797122"/>
    <lineage>
        <taxon>Eukaryota</taxon>
        <taxon>Metamonada</taxon>
        <taxon>Carpediemonas-like organisms</taxon>
        <taxon>Kipferlia</taxon>
    </lineage>
</organism>
<evidence type="ECO:0000256" key="6">
    <source>
        <dbReference type="SAM" id="MobiDB-lite"/>
    </source>
</evidence>
<evidence type="ECO:0000256" key="1">
    <source>
        <dbReference type="ARBA" id="ARBA00022723"/>
    </source>
</evidence>
<accession>A0A9K3GPJ0</accession>
<dbReference type="InterPro" id="IPR050329">
    <property type="entry name" value="GLI_C2H2-zinc-finger"/>
</dbReference>
<sequence length="183" mass="20691">HIRTHTGEKPFQCPQCKKGFTENGTLKIHIESVHLGIRWKCQCCDRITTQRSSCVQHMNRHHSGVDVKDVPTRPVYALTVGLQDTYNEINRAYAASKAAPSTLRDTAITRRLVSRRSTRTAAQTHTNPHPTEVRPHVIREGQALKHPISTEVRPHVMSRDPKVCTDRPKSVRKQPSTPVLTVN</sequence>
<feature type="region of interest" description="Disordered" evidence="6">
    <location>
        <begin position="114"/>
        <end position="183"/>
    </location>
</feature>
<dbReference type="GO" id="GO:0000981">
    <property type="term" value="F:DNA-binding transcription factor activity, RNA polymerase II-specific"/>
    <property type="evidence" value="ECO:0007669"/>
    <property type="project" value="TreeGrafter"/>
</dbReference>
<dbReference type="EMBL" id="BDIP01006363">
    <property type="protein sequence ID" value="GIQ90582.1"/>
    <property type="molecule type" value="Genomic_DNA"/>
</dbReference>
<dbReference type="GO" id="GO:0008270">
    <property type="term" value="F:zinc ion binding"/>
    <property type="evidence" value="ECO:0007669"/>
    <property type="project" value="UniProtKB-KW"/>
</dbReference>
<dbReference type="Proteomes" id="UP000265618">
    <property type="component" value="Unassembled WGS sequence"/>
</dbReference>
<dbReference type="GO" id="GO:0005634">
    <property type="term" value="C:nucleus"/>
    <property type="evidence" value="ECO:0007669"/>
    <property type="project" value="UniProtKB-ARBA"/>
</dbReference>
<proteinExistence type="predicted"/>
<keyword evidence="2" id="KW-0677">Repeat</keyword>
<dbReference type="GO" id="GO:0000978">
    <property type="term" value="F:RNA polymerase II cis-regulatory region sequence-specific DNA binding"/>
    <property type="evidence" value="ECO:0007669"/>
    <property type="project" value="TreeGrafter"/>
</dbReference>
<dbReference type="SUPFAM" id="SSF57667">
    <property type="entry name" value="beta-beta-alpha zinc fingers"/>
    <property type="match status" value="1"/>
</dbReference>
<dbReference type="GO" id="GO:0045944">
    <property type="term" value="P:positive regulation of transcription by RNA polymerase II"/>
    <property type="evidence" value="ECO:0007669"/>
    <property type="project" value="UniProtKB-ARBA"/>
</dbReference>
<dbReference type="InterPro" id="IPR036236">
    <property type="entry name" value="Znf_C2H2_sf"/>
</dbReference>
<evidence type="ECO:0000256" key="3">
    <source>
        <dbReference type="ARBA" id="ARBA00022771"/>
    </source>
</evidence>
<dbReference type="FunFam" id="3.30.160.60:FF:000624">
    <property type="entry name" value="zinc finger protein 697"/>
    <property type="match status" value="1"/>
</dbReference>